<name>A0ABQ8RYS9_PERAM</name>
<evidence type="ECO:0000313" key="2">
    <source>
        <dbReference type="EMBL" id="KAJ4426835.1"/>
    </source>
</evidence>
<gene>
    <name evidence="2" type="ORF">ANN_26634</name>
</gene>
<protein>
    <submittedName>
        <fullName evidence="2">Uncharacterized protein</fullName>
    </submittedName>
</protein>
<proteinExistence type="predicted"/>
<dbReference type="Proteomes" id="UP001148838">
    <property type="component" value="Unassembled WGS sequence"/>
</dbReference>
<evidence type="ECO:0000313" key="3">
    <source>
        <dbReference type="Proteomes" id="UP001148838"/>
    </source>
</evidence>
<feature type="region of interest" description="Disordered" evidence="1">
    <location>
        <begin position="31"/>
        <end position="51"/>
    </location>
</feature>
<comment type="caution">
    <text evidence="2">The sequence shown here is derived from an EMBL/GenBank/DDBJ whole genome shotgun (WGS) entry which is preliminary data.</text>
</comment>
<accession>A0ABQ8RYS9</accession>
<dbReference type="EMBL" id="JAJSOF020000039">
    <property type="protein sequence ID" value="KAJ4426835.1"/>
    <property type="molecule type" value="Genomic_DNA"/>
</dbReference>
<keyword evidence="3" id="KW-1185">Reference proteome</keyword>
<organism evidence="2 3">
    <name type="scientific">Periplaneta americana</name>
    <name type="common">American cockroach</name>
    <name type="synonym">Blatta americana</name>
    <dbReference type="NCBI Taxonomy" id="6978"/>
    <lineage>
        <taxon>Eukaryota</taxon>
        <taxon>Metazoa</taxon>
        <taxon>Ecdysozoa</taxon>
        <taxon>Arthropoda</taxon>
        <taxon>Hexapoda</taxon>
        <taxon>Insecta</taxon>
        <taxon>Pterygota</taxon>
        <taxon>Neoptera</taxon>
        <taxon>Polyneoptera</taxon>
        <taxon>Dictyoptera</taxon>
        <taxon>Blattodea</taxon>
        <taxon>Blattoidea</taxon>
        <taxon>Blattidae</taxon>
        <taxon>Blattinae</taxon>
        <taxon>Periplaneta</taxon>
    </lineage>
</organism>
<sequence length="152" mass="16975">MSRSEQKWCAAAALVSNPILLQLGVITGKKRRRRSSDADASQVPNLSPEEADAVQQKLNEIALLERFMAQIPKEQAVTQEKQLLANYLSCSGSMNANSTSGTCLERLTCELHHPGSDVPQLEKHWEYVKDNVYFPSLANNLQELQRRIIVAV</sequence>
<evidence type="ECO:0000256" key="1">
    <source>
        <dbReference type="SAM" id="MobiDB-lite"/>
    </source>
</evidence>
<reference evidence="2 3" key="1">
    <citation type="journal article" date="2022" name="Allergy">
        <title>Genome assembly and annotation of Periplaneta americana reveal a comprehensive cockroach allergen profile.</title>
        <authorList>
            <person name="Wang L."/>
            <person name="Xiong Q."/>
            <person name="Saelim N."/>
            <person name="Wang L."/>
            <person name="Nong W."/>
            <person name="Wan A.T."/>
            <person name="Shi M."/>
            <person name="Liu X."/>
            <person name="Cao Q."/>
            <person name="Hui J.H.L."/>
            <person name="Sookrung N."/>
            <person name="Leung T.F."/>
            <person name="Tungtrongchitr A."/>
            <person name="Tsui S.K.W."/>
        </authorList>
    </citation>
    <scope>NUCLEOTIDE SEQUENCE [LARGE SCALE GENOMIC DNA]</scope>
    <source>
        <strain evidence="2">PWHHKU_190912</strain>
    </source>
</reference>